<sequence>MQPTDIKNNSTMEALPCNLLDQILFRLDPKSLAMMQCTGRYINSYISDDIYFRSEYMSRVGTGLLHISGFGSTILFCYPFGDSTLFRNQEYPLDVKTRVLSFCSGLLLLLMDGLCVVNPLTKRYRFLDHSKSKFLSRADRKEDVHFILGWEQLNRIGFAVDQIDRTTQRFKVVIIKEVTEDVSNPGETVYQFEISTGASCWKLSKTTITCGASELIADKKPLYLDGSLHWLRNDGSILAFNPETEQAQLVPIKFPSKLITTKLFTVAGNVLALVSATDELIYVYNLENVLIDPKWVLVKQIQNRAVDKSSTRFWYLGAYDGKSLVVRENEVVHGYDLRADKWGVIGWVPHWCDGYQNFHHFTLSLSFARELNEKVDVERVTPVRGGNGNRISSLRKIMRLIDDSNPYALAWLKKNEKRLEEETKSKMMVGEPSFANVERINKRKTRFGW</sequence>
<dbReference type="PANTHER" id="PTHR31672">
    <property type="entry name" value="BNACNNG10540D PROTEIN"/>
    <property type="match status" value="1"/>
</dbReference>
<dbReference type="InterPro" id="IPR036047">
    <property type="entry name" value="F-box-like_dom_sf"/>
</dbReference>
<organism evidence="2 3">
    <name type="scientific">Camelina sativa</name>
    <name type="common">False flax</name>
    <name type="synonym">Myagrum sativum</name>
    <dbReference type="NCBI Taxonomy" id="90675"/>
    <lineage>
        <taxon>Eukaryota</taxon>
        <taxon>Viridiplantae</taxon>
        <taxon>Streptophyta</taxon>
        <taxon>Embryophyta</taxon>
        <taxon>Tracheophyta</taxon>
        <taxon>Spermatophyta</taxon>
        <taxon>Magnoliopsida</taxon>
        <taxon>eudicotyledons</taxon>
        <taxon>Gunneridae</taxon>
        <taxon>Pentapetalae</taxon>
        <taxon>rosids</taxon>
        <taxon>malvids</taxon>
        <taxon>Brassicales</taxon>
        <taxon>Brassicaceae</taxon>
        <taxon>Camelineae</taxon>
        <taxon>Camelina</taxon>
    </lineage>
</organism>
<dbReference type="Proteomes" id="UP000694864">
    <property type="component" value="Chromosome 3"/>
</dbReference>
<protein>
    <submittedName>
        <fullName evidence="3">F-box protein At1g20795</fullName>
    </submittedName>
</protein>
<keyword evidence="2" id="KW-1185">Reference proteome</keyword>
<dbReference type="PANTHER" id="PTHR31672:SF13">
    <property type="entry name" value="F-BOX PROTEIN CPR30-LIKE"/>
    <property type="match status" value="1"/>
</dbReference>
<dbReference type="InterPro" id="IPR050796">
    <property type="entry name" value="SCF_F-box_component"/>
</dbReference>
<reference evidence="2" key="1">
    <citation type="journal article" date="2014" name="Nat. Commun.">
        <title>The emerging biofuel crop Camelina sativa retains a highly undifferentiated hexaploid genome structure.</title>
        <authorList>
            <person name="Kagale S."/>
            <person name="Koh C."/>
            <person name="Nixon J."/>
            <person name="Bollina V."/>
            <person name="Clarke W.E."/>
            <person name="Tuteja R."/>
            <person name="Spillane C."/>
            <person name="Robinson S.J."/>
            <person name="Links M.G."/>
            <person name="Clarke C."/>
            <person name="Higgins E.E."/>
            <person name="Huebert T."/>
            <person name="Sharpe A.G."/>
            <person name="Parkin I.A."/>
        </authorList>
    </citation>
    <scope>NUCLEOTIDE SEQUENCE [LARGE SCALE GENOMIC DNA]</scope>
    <source>
        <strain evidence="2">cv. DH55</strain>
    </source>
</reference>
<accession>A0ABM0YBG1</accession>
<evidence type="ECO:0000259" key="1">
    <source>
        <dbReference type="PROSITE" id="PS50181"/>
    </source>
</evidence>
<feature type="domain" description="F-box" evidence="1">
    <location>
        <begin position="9"/>
        <end position="55"/>
    </location>
</feature>
<dbReference type="InterPro" id="IPR001810">
    <property type="entry name" value="F-box_dom"/>
</dbReference>
<dbReference type="SUPFAM" id="SSF50969">
    <property type="entry name" value="YVTN repeat-like/Quinoprotein amine dehydrogenase"/>
    <property type="match status" value="1"/>
</dbReference>
<dbReference type="InterPro" id="IPR006527">
    <property type="entry name" value="F-box-assoc_dom_typ1"/>
</dbReference>
<gene>
    <name evidence="3" type="primary">LOC104776199</name>
</gene>
<dbReference type="InterPro" id="IPR011044">
    <property type="entry name" value="Quino_amine_DH_bsu"/>
</dbReference>
<proteinExistence type="predicted"/>
<dbReference type="SUPFAM" id="SSF81383">
    <property type="entry name" value="F-box domain"/>
    <property type="match status" value="1"/>
</dbReference>
<reference evidence="3" key="2">
    <citation type="submission" date="2025-08" db="UniProtKB">
        <authorList>
            <consortium name="RefSeq"/>
        </authorList>
    </citation>
    <scope>IDENTIFICATION</scope>
    <source>
        <tissue evidence="3">Leaf</tissue>
    </source>
</reference>
<evidence type="ECO:0000313" key="2">
    <source>
        <dbReference type="Proteomes" id="UP000694864"/>
    </source>
</evidence>
<dbReference type="RefSeq" id="XP_010498519.1">
    <property type="nucleotide sequence ID" value="XM_010500217.2"/>
</dbReference>
<evidence type="ECO:0000313" key="3">
    <source>
        <dbReference type="RefSeq" id="XP_010498519.1"/>
    </source>
</evidence>
<dbReference type="PROSITE" id="PS50181">
    <property type="entry name" value="FBOX"/>
    <property type="match status" value="1"/>
</dbReference>
<dbReference type="GeneID" id="104776199"/>
<name>A0ABM0YBG1_CAMSA</name>
<dbReference type="Pfam" id="PF07734">
    <property type="entry name" value="FBA_1"/>
    <property type="match status" value="1"/>
</dbReference>